<accession>A0AAD8YBG0</accession>
<dbReference type="AlphaFoldDB" id="A0AAD8YBG0"/>
<dbReference type="EMBL" id="JATAAI010000009">
    <property type="protein sequence ID" value="KAK1743153.1"/>
    <property type="molecule type" value="Genomic_DNA"/>
</dbReference>
<evidence type="ECO:0000313" key="3">
    <source>
        <dbReference type="EMBL" id="KAK1743153.1"/>
    </source>
</evidence>
<keyword evidence="4" id="KW-1185">Reference proteome</keyword>
<dbReference type="PROSITE" id="PS50003">
    <property type="entry name" value="PH_DOMAIN"/>
    <property type="match status" value="1"/>
</dbReference>
<dbReference type="InterPro" id="IPR001849">
    <property type="entry name" value="PH_domain"/>
</dbReference>
<dbReference type="SMART" id="SM00233">
    <property type="entry name" value="PH"/>
    <property type="match status" value="2"/>
</dbReference>
<evidence type="ECO:0000259" key="2">
    <source>
        <dbReference type="PROSITE" id="PS50003"/>
    </source>
</evidence>
<evidence type="ECO:0000256" key="1">
    <source>
        <dbReference type="SAM" id="MobiDB-lite"/>
    </source>
</evidence>
<proteinExistence type="predicted"/>
<dbReference type="Proteomes" id="UP001224775">
    <property type="component" value="Unassembled WGS sequence"/>
</dbReference>
<comment type="caution">
    <text evidence="3">The sequence shown here is derived from an EMBL/GenBank/DDBJ whole genome shotgun (WGS) entry which is preliminary data.</text>
</comment>
<dbReference type="SUPFAM" id="SSF50729">
    <property type="entry name" value="PH domain-like"/>
    <property type="match status" value="1"/>
</dbReference>
<evidence type="ECO:0000313" key="4">
    <source>
        <dbReference type="Proteomes" id="UP001224775"/>
    </source>
</evidence>
<feature type="domain" description="PH" evidence="2">
    <location>
        <begin position="223"/>
        <end position="332"/>
    </location>
</feature>
<feature type="region of interest" description="Disordered" evidence="1">
    <location>
        <begin position="82"/>
        <end position="112"/>
    </location>
</feature>
<feature type="compositionally biased region" description="Polar residues" evidence="1">
    <location>
        <begin position="82"/>
        <end position="106"/>
    </location>
</feature>
<dbReference type="Pfam" id="PF00169">
    <property type="entry name" value="PH"/>
    <property type="match status" value="1"/>
</dbReference>
<dbReference type="InterPro" id="IPR011993">
    <property type="entry name" value="PH-like_dom_sf"/>
</dbReference>
<reference evidence="3" key="1">
    <citation type="submission" date="2023-06" db="EMBL/GenBank/DDBJ databases">
        <title>Survivors Of The Sea: Transcriptome response of Skeletonema marinoi to long-term dormancy.</title>
        <authorList>
            <person name="Pinder M.I.M."/>
            <person name="Kourtchenko O."/>
            <person name="Robertson E.K."/>
            <person name="Larsson T."/>
            <person name="Maumus F."/>
            <person name="Osuna-Cruz C.M."/>
            <person name="Vancaester E."/>
            <person name="Stenow R."/>
            <person name="Vandepoele K."/>
            <person name="Ploug H."/>
            <person name="Bruchert V."/>
            <person name="Godhe A."/>
            <person name="Topel M."/>
        </authorList>
    </citation>
    <scope>NUCLEOTIDE SEQUENCE</scope>
    <source>
        <strain evidence="3">R05AC</strain>
    </source>
</reference>
<gene>
    <name evidence="3" type="ORF">QTG54_005774</name>
</gene>
<protein>
    <recommendedName>
        <fullName evidence="2">PH domain-containing protein</fullName>
    </recommendedName>
</protein>
<organism evidence="3 4">
    <name type="scientific">Skeletonema marinoi</name>
    <dbReference type="NCBI Taxonomy" id="267567"/>
    <lineage>
        <taxon>Eukaryota</taxon>
        <taxon>Sar</taxon>
        <taxon>Stramenopiles</taxon>
        <taxon>Ochrophyta</taxon>
        <taxon>Bacillariophyta</taxon>
        <taxon>Coscinodiscophyceae</taxon>
        <taxon>Thalassiosirophycidae</taxon>
        <taxon>Thalassiosirales</taxon>
        <taxon>Skeletonemataceae</taxon>
        <taxon>Skeletonema</taxon>
        <taxon>Skeletonema marinoi-dohrnii complex</taxon>
    </lineage>
</organism>
<feature type="region of interest" description="Disordered" evidence="1">
    <location>
        <begin position="542"/>
        <end position="573"/>
    </location>
</feature>
<dbReference type="Gene3D" id="2.30.29.30">
    <property type="entry name" value="Pleckstrin-homology domain (PH domain)/Phosphotyrosine-binding domain (PTB)"/>
    <property type="match status" value="1"/>
</dbReference>
<sequence>MESAGSNVVDFCAAVSDAQMAETNGIPMNGTYSSCRATQTDVIDTDDNCTNQQPLSAFADGAAEEMPTNDSLDASLDVNDASVSTNTNETTSAMDTNDPKTTTQNRWVKPQPLTLDKTTSSEDILLNALPSLNINSSSSMVSPSSILSDSTVDDIKSPTSSSELIDFHPDHHHHHFHNNNNHEAQAMAQNLASEHRIFLRAALDMLTERDQLRMYADVNDPNNIIKTGTLRKASHRIKGVWRTKHVEIREGVFSYLSGSANKSSSSRKDVLLRASSCTCRAVKIRSVKIRPSNFGNGFVFELKIQGGSRRLWMANTREERLSWMQAIHSAMIGASVTRSDNFLEYHIDNNNNSSSGKKKGNKLPVNSPYQAYLEQYIEVGEACTRAETKAEYLSALASLRGKSITVPVQWIKSQLDDTPAASAFLENDISSCVEQLWKDLVRDSVEINGHVLTGESFHGPERIVGKLTQQILVSDKSQNSEDANRITESQSVLYARNILLGADRTRTGGDSYYCAENLCTNRNLVVICPSSTEANPLSITVHASSGDEESSQRDNRPADSPTELSSSVATRSSSDAPWKKMHLVFSESNVHFHDESDKCQLLQKISLIGAKVTASTSCTDSDSQTIGRVLTVVTGEEGLAQEFLFEDEFDFFLWRSSFEKAAVICGSNGKHVPDKALLASNTKQSDDASTVDVSVNVSTDYKMCTLDPQGIESEDTWGTIRTTFKQQFRLSGGPSGRIFRGDEVVQLDLL</sequence>
<name>A0AAD8YBG0_9STRA</name>